<dbReference type="EMBL" id="LT550481">
    <property type="protein sequence ID" value="SAL95972.1"/>
    <property type="molecule type" value="Genomic_DNA"/>
</dbReference>
<organism evidence="1">
    <name type="scientific">Absidia glauca</name>
    <name type="common">Pin mould</name>
    <dbReference type="NCBI Taxonomy" id="4829"/>
    <lineage>
        <taxon>Eukaryota</taxon>
        <taxon>Fungi</taxon>
        <taxon>Fungi incertae sedis</taxon>
        <taxon>Mucoromycota</taxon>
        <taxon>Mucoromycotina</taxon>
        <taxon>Mucoromycetes</taxon>
        <taxon>Mucorales</taxon>
        <taxon>Cunninghamellaceae</taxon>
        <taxon>Absidia</taxon>
    </lineage>
</organism>
<name>A0A163IY21_ABSGL</name>
<gene>
    <name evidence="1" type="primary">ABSGL_01313.1 scaffold 1223</name>
</gene>
<protein>
    <submittedName>
        <fullName evidence="1">Uncharacterized protein</fullName>
    </submittedName>
</protein>
<evidence type="ECO:0000313" key="1">
    <source>
        <dbReference type="EMBL" id="SAL95972.1"/>
    </source>
</evidence>
<evidence type="ECO:0000313" key="2">
    <source>
        <dbReference type="Proteomes" id="UP000078561"/>
    </source>
</evidence>
<sequence length="205" mass="22783">MTIPDSCIQCNTLTGNSLRSHVSRIHKPTVTIKIGEVETTISRLDSGEFVCPYCDSTLRRTDIFQRHAQRCSSSTLSYREMKPSEIEMSIPIHSCMNQTRTSNNNVADDTDSDNEVEAADVQLPVEPVLPTNVSVSLETTTAFQRRQTRSHRAATFSAMGASNHSVEQQKKMMLTAELGDLHPVAFFDSLEKGSNVLAVVSRYNE</sequence>
<dbReference type="AlphaFoldDB" id="A0A163IY21"/>
<dbReference type="InParanoid" id="A0A163IY21"/>
<accession>A0A163IY21</accession>
<dbReference type="Proteomes" id="UP000078561">
    <property type="component" value="Unassembled WGS sequence"/>
</dbReference>
<keyword evidence="2" id="KW-1185">Reference proteome</keyword>
<proteinExistence type="predicted"/>
<reference evidence="1" key="1">
    <citation type="submission" date="2016-04" db="EMBL/GenBank/DDBJ databases">
        <authorList>
            <person name="Evans L.H."/>
            <person name="Alamgir A."/>
            <person name="Owens N."/>
            <person name="Weber N.D."/>
            <person name="Virtaneva K."/>
            <person name="Barbian K."/>
            <person name="Babar A."/>
            <person name="Rosenke K."/>
        </authorList>
    </citation>
    <scope>NUCLEOTIDE SEQUENCE [LARGE SCALE GENOMIC DNA]</scope>
    <source>
        <strain evidence="1">CBS 101.48</strain>
    </source>
</reference>